<dbReference type="GO" id="GO:0046872">
    <property type="term" value="F:metal ion binding"/>
    <property type="evidence" value="ECO:0007669"/>
    <property type="project" value="UniProtKB-KW"/>
</dbReference>
<evidence type="ECO:0000256" key="4">
    <source>
        <dbReference type="ARBA" id="ARBA00023004"/>
    </source>
</evidence>
<dbReference type="InterPro" id="IPR036010">
    <property type="entry name" value="2Fe-2S_ferredoxin-like_sf"/>
</dbReference>
<dbReference type="PANTHER" id="PTHR23426">
    <property type="entry name" value="FERREDOXIN/ADRENODOXIN"/>
    <property type="match status" value="1"/>
</dbReference>
<dbReference type="OrthoDB" id="4894at2759"/>
<reference evidence="8" key="2">
    <citation type="submission" date="2019-09" db="EMBL/GenBank/DDBJ databases">
        <title>Expansion of phycobilisome linker gene families in mesophilic red algae.</title>
        <authorList>
            <person name="Lee J."/>
        </authorList>
    </citation>
    <scope>NUCLEOTIDE SEQUENCE [LARGE SCALE GENOMIC DNA]</scope>
    <source>
        <strain evidence="8">CCMP 1328</strain>
        <tissue evidence="8">Unicellular</tissue>
    </source>
</reference>
<dbReference type="GO" id="GO:0051537">
    <property type="term" value="F:2 iron, 2 sulfur cluster binding"/>
    <property type="evidence" value="ECO:0007669"/>
    <property type="project" value="UniProtKB-KW"/>
</dbReference>
<reference evidence="10" key="1">
    <citation type="journal article" date="2019" name="Nat. Commun.">
        <title>Expansion of phycobilisome linker gene families in mesophilic red algae.</title>
        <authorList>
            <person name="Lee J."/>
            <person name="Kim D."/>
            <person name="Bhattacharya D."/>
            <person name="Yoon H.S."/>
        </authorList>
    </citation>
    <scope>NUCLEOTIDE SEQUENCE [LARGE SCALE GENOMIC DNA]</scope>
    <source>
        <strain evidence="10">CCMP 1328</strain>
    </source>
</reference>
<evidence type="ECO:0000313" key="9">
    <source>
        <dbReference type="EMBL" id="KAA8492280.1"/>
    </source>
</evidence>
<keyword evidence="5" id="KW-0411">Iron-sulfur</keyword>
<accession>A0A5J4YGL6</accession>
<dbReference type="EMBL" id="VRMN01000010">
    <property type="protein sequence ID" value="KAA8492280.1"/>
    <property type="molecule type" value="Genomic_DNA"/>
</dbReference>
<evidence type="ECO:0000313" key="10">
    <source>
        <dbReference type="Proteomes" id="UP000324585"/>
    </source>
</evidence>
<name>A0A5J4YGL6_PORPP</name>
<dbReference type="EMBL" id="VRMN01000033">
    <property type="protein sequence ID" value="KAA8490315.1"/>
    <property type="molecule type" value="Genomic_DNA"/>
</dbReference>
<dbReference type="CDD" id="cd00207">
    <property type="entry name" value="fer2"/>
    <property type="match status" value="1"/>
</dbReference>
<evidence type="ECO:0000256" key="1">
    <source>
        <dbReference type="ARBA" id="ARBA00010914"/>
    </source>
</evidence>
<dbReference type="GO" id="GO:0009055">
    <property type="term" value="F:electron transfer activity"/>
    <property type="evidence" value="ECO:0007669"/>
    <property type="project" value="TreeGrafter"/>
</dbReference>
<dbReference type="Proteomes" id="UP000324585">
    <property type="component" value="Unassembled WGS sequence"/>
</dbReference>
<dbReference type="Pfam" id="PF00111">
    <property type="entry name" value="Fer2"/>
    <property type="match status" value="1"/>
</dbReference>
<dbReference type="PROSITE" id="PS51085">
    <property type="entry name" value="2FE2S_FER_2"/>
    <property type="match status" value="1"/>
</dbReference>
<dbReference type="Gene3D" id="3.10.20.30">
    <property type="match status" value="1"/>
</dbReference>
<evidence type="ECO:0000259" key="7">
    <source>
        <dbReference type="PROSITE" id="PS51085"/>
    </source>
</evidence>
<gene>
    <name evidence="9" type="ORF">FVE85_3718</name>
    <name evidence="8" type="ORF">FVE85_8925</name>
</gene>
<evidence type="ECO:0000256" key="5">
    <source>
        <dbReference type="ARBA" id="ARBA00023014"/>
    </source>
</evidence>
<sequence>MAFVSAGCLASRGVYTGMTERRHAESAACCDWRRSGAGGLVRSTQQHSATLRMMVYGSEMATNRMCKVSVVQPNGKQSEIQVPYDSNLRQALKAAKFDIYTLGGKIRNCGGNGVCGTCIVDVKDTSYSLTPRTMKEDILLEGKPVTWRLSCRANVVQDGCEILLKPQASKTTQF</sequence>
<keyword evidence="3" id="KW-0479">Metal-binding</keyword>
<feature type="domain" description="2Fe-2S ferredoxin-type" evidence="7">
    <location>
        <begin position="66"/>
        <end position="168"/>
    </location>
</feature>
<dbReference type="InterPro" id="IPR012675">
    <property type="entry name" value="Beta-grasp_dom_sf"/>
</dbReference>
<comment type="caution">
    <text evidence="8">The sequence shown here is derived from an EMBL/GenBank/DDBJ whole genome shotgun (WGS) entry which is preliminary data.</text>
</comment>
<dbReference type="GO" id="GO:0005739">
    <property type="term" value="C:mitochondrion"/>
    <property type="evidence" value="ECO:0007669"/>
    <property type="project" value="TreeGrafter"/>
</dbReference>
<dbReference type="InterPro" id="IPR001041">
    <property type="entry name" value="2Fe-2S_ferredoxin-type"/>
</dbReference>
<protein>
    <submittedName>
        <fullName evidence="8">Photosynthetic NDH subunit of subcomplex B 3, chloroplastic</fullName>
    </submittedName>
</protein>
<organism evidence="8 10">
    <name type="scientific">Porphyridium purpureum</name>
    <name type="common">Red alga</name>
    <name type="synonym">Porphyridium cruentum</name>
    <dbReference type="NCBI Taxonomy" id="35688"/>
    <lineage>
        <taxon>Eukaryota</taxon>
        <taxon>Rhodophyta</taxon>
        <taxon>Bangiophyceae</taxon>
        <taxon>Porphyridiales</taxon>
        <taxon>Porphyridiaceae</taxon>
        <taxon>Porphyridium</taxon>
    </lineage>
</organism>
<evidence type="ECO:0000256" key="6">
    <source>
        <dbReference type="ARBA" id="ARBA00034078"/>
    </source>
</evidence>
<dbReference type="SUPFAM" id="SSF54292">
    <property type="entry name" value="2Fe-2S ferredoxin-like"/>
    <property type="match status" value="1"/>
</dbReference>
<evidence type="ECO:0000256" key="2">
    <source>
        <dbReference type="ARBA" id="ARBA00022714"/>
    </source>
</evidence>
<keyword evidence="2" id="KW-0001">2Fe-2S</keyword>
<keyword evidence="10" id="KW-1185">Reference proteome</keyword>
<keyword evidence="4" id="KW-0408">Iron</keyword>
<comment type="similarity">
    <text evidence="1">Belongs to the adrenodoxin/putidaredoxin family.</text>
</comment>
<dbReference type="GO" id="GO:0140647">
    <property type="term" value="P:P450-containing electron transport chain"/>
    <property type="evidence" value="ECO:0007669"/>
    <property type="project" value="InterPro"/>
</dbReference>
<comment type="cofactor">
    <cofactor evidence="6">
        <name>[2Fe-2S] cluster</name>
        <dbReference type="ChEBI" id="CHEBI:190135"/>
    </cofactor>
</comment>
<dbReference type="InterPro" id="IPR001055">
    <property type="entry name" value="Adrenodoxin-like"/>
</dbReference>
<proteinExistence type="inferred from homology"/>
<evidence type="ECO:0000256" key="3">
    <source>
        <dbReference type="ARBA" id="ARBA00022723"/>
    </source>
</evidence>
<dbReference type="PANTHER" id="PTHR23426:SF65">
    <property type="entry name" value="FERREDOXIN-2, MITOCHONDRIAL"/>
    <property type="match status" value="1"/>
</dbReference>
<evidence type="ECO:0000313" key="8">
    <source>
        <dbReference type="EMBL" id="KAA8490315.1"/>
    </source>
</evidence>
<dbReference type="AlphaFoldDB" id="A0A5J4YGL6"/>